<dbReference type="EMBL" id="KZ663080">
    <property type="protein sequence ID" value="PPS16017.1"/>
    <property type="molecule type" value="Genomic_DNA"/>
</dbReference>
<evidence type="ECO:0000313" key="3">
    <source>
        <dbReference type="Proteomes" id="UP000239757"/>
    </source>
</evidence>
<sequence length="130" mass="15152">MELYSNPYLKNRATHKEERLQIDELDKWRAHVKKKPKAHDESKQHHDERKNERKQFKVGDKVLLDGKDHRIATLELNTNGVTPFTVLNVFPYVRSRSLDFVIHCNHTNERNSDLHGLDTPTVLGCVETGL</sequence>
<evidence type="ECO:0000256" key="1">
    <source>
        <dbReference type="SAM" id="MobiDB-lite"/>
    </source>
</evidence>
<gene>
    <name evidence="2" type="ORF">GOBAR_AA04560</name>
</gene>
<proteinExistence type="predicted"/>
<accession>A0A2P5YK75</accession>
<evidence type="ECO:0000313" key="2">
    <source>
        <dbReference type="EMBL" id="PPS16017.1"/>
    </source>
</evidence>
<protein>
    <submittedName>
        <fullName evidence="2">Uncharacterized protein</fullName>
    </submittedName>
</protein>
<organism evidence="2 3">
    <name type="scientific">Gossypium barbadense</name>
    <name type="common">Sea Island cotton</name>
    <name type="synonym">Hibiscus barbadensis</name>
    <dbReference type="NCBI Taxonomy" id="3634"/>
    <lineage>
        <taxon>Eukaryota</taxon>
        <taxon>Viridiplantae</taxon>
        <taxon>Streptophyta</taxon>
        <taxon>Embryophyta</taxon>
        <taxon>Tracheophyta</taxon>
        <taxon>Spermatophyta</taxon>
        <taxon>Magnoliopsida</taxon>
        <taxon>eudicotyledons</taxon>
        <taxon>Gunneridae</taxon>
        <taxon>Pentapetalae</taxon>
        <taxon>rosids</taxon>
        <taxon>malvids</taxon>
        <taxon>Malvales</taxon>
        <taxon>Malvaceae</taxon>
        <taxon>Malvoideae</taxon>
        <taxon>Gossypium</taxon>
    </lineage>
</organism>
<feature type="compositionally biased region" description="Basic and acidic residues" evidence="1">
    <location>
        <begin position="38"/>
        <end position="59"/>
    </location>
</feature>
<dbReference type="Proteomes" id="UP000239757">
    <property type="component" value="Unassembled WGS sequence"/>
</dbReference>
<name>A0A2P5YK75_GOSBA</name>
<dbReference type="AlphaFoldDB" id="A0A2P5YK75"/>
<dbReference type="OrthoDB" id="1094981at2759"/>
<feature type="region of interest" description="Disordered" evidence="1">
    <location>
        <begin position="30"/>
        <end position="59"/>
    </location>
</feature>
<reference evidence="2 3" key="1">
    <citation type="submission" date="2015-01" db="EMBL/GenBank/DDBJ databases">
        <title>Genome of allotetraploid Gossypium barbadense reveals genomic plasticity and fiber elongation in cotton evolution.</title>
        <authorList>
            <person name="Chen X."/>
            <person name="Liu X."/>
            <person name="Zhao B."/>
            <person name="Zheng H."/>
            <person name="Hu Y."/>
            <person name="Lu G."/>
            <person name="Yang C."/>
            <person name="Chen J."/>
            <person name="Shan C."/>
            <person name="Zhang L."/>
            <person name="Zhou Y."/>
            <person name="Wang L."/>
            <person name="Guo W."/>
            <person name="Bai Y."/>
            <person name="Ruan J."/>
            <person name="Shangguan X."/>
            <person name="Mao Y."/>
            <person name="Jiang J."/>
            <person name="Zhu Y."/>
            <person name="Lei J."/>
            <person name="Kang H."/>
            <person name="Chen S."/>
            <person name="He X."/>
            <person name="Wang R."/>
            <person name="Wang Y."/>
            <person name="Chen J."/>
            <person name="Wang L."/>
            <person name="Yu S."/>
            <person name="Wang B."/>
            <person name="Wei J."/>
            <person name="Song S."/>
            <person name="Lu X."/>
            <person name="Gao Z."/>
            <person name="Gu W."/>
            <person name="Deng X."/>
            <person name="Ma D."/>
            <person name="Wang S."/>
            <person name="Liang W."/>
            <person name="Fang L."/>
            <person name="Cai C."/>
            <person name="Zhu X."/>
            <person name="Zhou B."/>
            <person name="Zhang Y."/>
            <person name="Chen Z."/>
            <person name="Xu S."/>
            <person name="Zhu R."/>
            <person name="Wang S."/>
            <person name="Zhang T."/>
            <person name="Zhao G."/>
        </authorList>
    </citation>
    <scope>NUCLEOTIDE SEQUENCE [LARGE SCALE GENOMIC DNA]</scope>
    <source>
        <strain evidence="3">cv. Xinhai21</strain>
        <tissue evidence="2">Leaf</tissue>
    </source>
</reference>